<gene>
    <name evidence="2" type="ORF">KMW28_26440</name>
</gene>
<dbReference type="Proteomes" id="UP000678679">
    <property type="component" value="Chromosome 2"/>
</dbReference>
<sequence length="138" mass="16191">MSKKLIIFSIVLLISNAVFSQEFDEISKAYFPDQEVVDNAESQVQTSLLQLQDSLEFNKRAVKLRKFDLDLRIDFSDKEIQKKYIKSIKNNEQMMTYKYVHQPYKTGVGYVITYSFDQYGNIMNKEIALMIIYSCNVN</sequence>
<dbReference type="KEGG" id="fya:KMW28_26440"/>
<evidence type="ECO:0000313" key="3">
    <source>
        <dbReference type="Proteomes" id="UP000678679"/>
    </source>
</evidence>
<keyword evidence="3" id="KW-1185">Reference proteome</keyword>
<evidence type="ECO:0000256" key="1">
    <source>
        <dbReference type="SAM" id="SignalP"/>
    </source>
</evidence>
<proteinExistence type="predicted"/>
<keyword evidence="1" id="KW-0732">Signal</keyword>
<organism evidence="2 3">
    <name type="scientific">Flammeovirga yaeyamensis</name>
    <dbReference type="NCBI Taxonomy" id="367791"/>
    <lineage>
        <taxon>Bacteria</taxon>
        <taxon>Pseudomonadati</taxon>
        <taxon>Bacteroidota</taxon>
        <taxon>Cytophagia</taxon>
        <taxon>Cytophagales</taxon>
        <taxon>Flammeovirgaceae</taxon>
        <taxon>Flammeovirga</taxon>
    </lineage>
</organism>
<name>A0AAX1NAE9_9BACT</name>
<evidence type="ECO:0000313" key="2">
    <source>
        <dbReference type="EMBL" id="QWG04437.1"/>
    </source>
</evidence>
<evidence type="ECO:0008006" key="4">
    <source>
        <dbReference type="Google" id="ProtNLM"/>
    </source>
</evidence>
<feature type="signal peptide" evidence="1">
    <location>
        <begin position="1"/>
        <end position="20"/>
    </location>
</feature>
<feature type="chain" id="PRO_5044004694" description="DUF3887 domain-containing protein" evidence="1">
    <location>
        <begin position="21"/>
        <end position="138"/>
    </location>
</feature>
<reference evidence="2 3" key="1">
    <citation type="submission" date="2021-05" db="EMBL/GenBank/DDBJ databases">
        <title>Comparative genomic studies on the polysaccharide-degrading batcterial strains of the Flammeovirga genus.</title>
        <authorList>
            <person name="Zewei F."/>
            <person name="Zheng Z."/>
            <person name="Yu L."/>
            <person name="Ruyue G."/>
            <person name="Yanhong M."/>
            <person name="Yuanyuan C."/>
            <person name="Jingyan G."/>
            <person name="Wenjun H."/>
        </authorList>
    </citation>
    <scope>NUCLEOTIDE SEQUENCE [LARGE SCALE GENOMIC DNA]</scope>
    <source>
        <strain evidence="2 3">NBRC:100898</strain>
    </source>
</reference>
<dbReference type="EMBL" id="CP076133">
    <property type="protein sequence ID" value="QWG04437.1"/>
    <property type="molecule type" value="Genomic_DNA"/>
</dbReference>
<dbReference type="AlphaFoldDB" id="A0AAX1NAE9"/>
<dbReference type="RefSeq" id="WP_169663898.1">
    <property type="nucleotide sequence ID" value="NZ_CP076133.1"/>
</dbReference>
<protein>
    <recommendedName>
        <fullName evidence="4">DUF3887 domain-containing protein</fullName>
    </recommendedName>
</protein>
<accession>A0AAX1NAE9</accession>